<dbReference type="InterPro" id="IPR000980">
    <property type="entry name" value="SH2"/>
</dbReference>
<evidence type="ECO:0000313" key="3">
    <source>
        <dbReference type="EMBL" id="VDM05345.1"/>
    </source>
</evidence>
<accession>A0A183TR61</accession>
<dbReference type="Proteomes" id="UP000275846">
    <property type="component" value="Unassembled WGS sequence"/>
</dbReference>
<evidence type="ECO:0000256" key="1">
    <source>
        <dbReference type="PROSITE-ProRule" id="PRU00191"/>
    </source>
</evidence>
<reference evidence="3 4" key="2">
    <citation type="submission" date="2018-11" db="EMBL/GenBank/DDBJ databases">
        <authorList>
            <consortium name="Pathogen Informatics"/>
        </authorList>
    </citation>
    <scope>NUCLEOTIDE SEQUENCE [LARGE SCALE GENOMIC DNA]</scope>
    <source>
        <strain evidence="3 4">NST_G2</strain>
    </source>
</reference>
<dbReference type="STRING" id="70667.A0A183TR61"/>
<dbReference type="EMBL" id="UYSU01045806">
    <property type="protein sequence ID" value="VDM05345.1"/>
    <property type="molecule type" value="Genomic_DNA"/>
</dbReference>
<keyword evidence="4" id="KW-1185">Reference proteome</keyword>
<gene>
    <name evidence="3" type="ORF">SSLN_LOCUS18959</name>
</gene>
<dbReference type="SUPFAM" id="SSF55550">
    <property type="entry name" value="SH2 domain"/>
    <property type="match status" value="1"/>
</dbReference>
<dbReference type="PROSITE" id="PS50001">
    <property type="entry name" value="SH2"/>
    <property type="match status" value="1"/>
</dbReference>
<dbReference type="InterPro" id="IPR036860">
    <property type="entry name" value="SH2_dom_sf"/>
</dbReference>
<dbReference type="WBParaSite" id="SSLN_0001967901-mRNA-1">
    <property type="protein sequence ID" value="SSLN_0001967901-mRNA-1"/>
    <property type="gene ID" value="SSLN_0001967901"/>
</dbReference>
<reference evidence="5" key="1">
    <citation type="submission" date="2016-06" db="UniProtKB">
        <authorList>
            <consortium name="WormBaseParasite"/>
        </authorList>
    </citation>
    <scope>IDENTIFICATION</scope>
</reference>
<evidence type="ECO:0000313" key="4">
    <source>
        <dbReference type="Proteomes" id="UP000275846"/>
    </source>
</evidence>
<dbReference type="Pfam" id="PF00017">
    <property type="entry name" value="SH2"/>
    <property type="match status" value="1"/>
</dbReference>
<feature type="domain" description="SH2" evidence="2">
    <location>
        <begin position="19"/>
        <end position="44"/>
    </location>
</feature>
<name>A0A183TR61_SCHSO</name>
<organism evidence="5">
    <name type="scientific">Schistocephalus solidus</name>
    <name type="common">Tapeworm</name>
    <dbReference type="NCBI Taxonomy" id="70667"/>
    <lineage>
        <taxon>Eukaryota</taxon>
        <taxon>Metazoa</taxon>
        <taxon>Spiralia</taxon>
        <taxon>Lophotrochozoa</taxon>
        <taxon>Platyhelminthes</taxon>
        <taxon>Cestoda</taxon>
        <taxon>Eucestoda</taxon>
        <taxon>Diphyllobothriidea</taxon>
        <taxon>Diphyllobothriidae</taxon>
        <taxon>Schistocephalus</taxon>
    </lineage>
</organism>
<evidence type="ECO:0000259" key="2">
    <source>
        <dbReference type="PROSITE" id="PS50001"/>
    </source>
</evidence>
<evidence type="ECO:0000313" key="5">
    <source>
        <dbReference type="WBParaSite" id="SSLN_0001967901-mRNA-1"/>
    </source>
</evidence>
<keyword evidence="1" id="KW-0727">SH2 domain</keyword>
<sequence>MRDHIRYLVLKDLHFLQPWYHDSIRRRESERRLQESGAADGSFL</sequence>
<dbReference type="AlphaFoldDB" id="A0A183TR61"/>
<dbReference type="Gene3D" id="3.30.505.10">
    <property type="entry name" value="SH2 domain"/>
    <property type="match status" value="1"/>
</dbReference>
<proteinExistence type="predicted"/>
<protein>
    <submittedName>
        <fullName evidence="5">SH2 domain-containing protein</fullName>
    </submittedName>
</protein>